<evidence type="ECO:0000313" key="3">
    <source>
        <dbReference type="Proteomes" id="UP001596004"/>
    </source>
</evidence>
<dbReference type="Pfam" id="PF13560">
    <property type="entry name" value="HTH_31"/>
    <property type="match status" value="1"/>
</dbReference>
<gene>
    <name evidence="2" type="ORF">ACFO60_35235</name>
</gene>
<organism evidence="2 3">
    <name type="scientific">Sphaerisporangium dianthi</name>
    <dbReference type="NCBI Taxonomy" id="1436120"/>
    <lineage>
        <taxon>Bacteria</taxon>
        <taxon>Bacillati</taxon>
        <taxon>Actinomycetota</taxon>
        <taxon>Actinomycetes</taxon>
        <taxon>Streptosporangiales</taxon>
        <taxon>Streptosporangiaceae</taxon>
        <taxon>Sphaerisporangium</taxon>
    </lineage>
</organism>
<accession>A0ABV9CT72</accession>
<dbReference type="PROSITE" id="PS50943">
    <property type="entry name" value="HTH_CROC1"/>
    <property type="match status" value="1"/>
</dbReference>
<dbReference type="CDD" id="cd00093">
    <property type="entry name" value="HTH_XRE"/>
    <property type="match status" value="1"/>
</dbReference>
<name>A0ABV9CT72_9ACTN</name>
<dbReference type="RefSeq" id="WP_380849744.1">
    <property type="nucleotide sequence ID" value="NZ_JBHSFP010000038.1"/>
</dbReference>
<dbReference type="SMART" id="SM00530">
    <property type="entry name" value="HTH_XRE"/>
    <property type="match status" value="1"/>
</dbReference>
<dbReference type="Pfam" id="PF12900">
    <property type="entry name" value="Pyridox_ox_2"/>
    <property type="match status" value="1"/>
</dbReference>
<dbReference type="Gene3D" id="1.10.260.40">
    <property type="entry name" value="lambda repressor-like DNA-binding domains"/>
    <property type="match status" value="1"/>
</dbReference>
<dbReference type="InterPro" id="IPR001387">
    <property type="entry name" value="Cro/C1-type_HTH"/>
</dbReference>
<dbReference type="Gene3D" id="2.30.110.10">
    <property type="entry name" value="Electron Transport, Fmn-binding Protein, Chain A"/>
    <property type="match status" value="1"/>
</dbReference>
<proteinExistence type="predicted"/>
<dbReference type="InterPro" id="IPR024747">
    <property type="entry name" value="Pyridox_Oxase-rel"/>
</dbReference>
<evidence type="ECO:0000313" key="2">
    <source>
        <dbReference type="EMBL" id="MFC4536050.1"/>
    </source>
</evidence>
<protein>
    <submittedName>
        <fullName evidence="2">Helix-turn-helix domain-containing protein</fullName>
    </submittedName>
</protein>
<dbReference type="InterPro" id="IPR012349">
    <property type="entry name" value="Split_barrel_FMN-bd"/>
</dbReference>
<reference evidence="3" key="1">
    <citation type="journal article" date="2019" name="Int. J. Syst. Evol. Microbiol.">
        <title>The Global Catalogue of Microorganisms (GCM) 10K type strain sequencing project: providing services to taxonomists for standard genome sequencing and annotation.</title>
        <authorList>
            <consortium name="The Broad Institute Genomics Platform"/>
            <consortium name="The Broad Institute Genome Sequencing Center for Infectious Disease"/>
            <person name="Wu L."/>
            <person name="Ma J."/>
        </authorList>
    </citation>
    <scope>NUCLEOTIDE SEQUENCE [LARGE SCALE GENOMIC DNA]</scope>
    <source>
        <strain evidence="3">CGMCC 4.7132</strain>
    </source>
</reference>
<dbReference type="InterPro" id="IPR010982">
    <property type="entry name" value="Lambda_DNA-bd_dom_sf"/>
</dbReference>
<dbReference type="SUPFAM" id="SSF47413">
    <property type="entry name" value="lambda repressor-like DNA-binding domains"/>
    <property type="match status" value="1"/>
</dbReference>
<comment type="caution">
    <text evidence="2">The sequence shown here is derived from an EMBL/GenBank/DDBJ whole genome shotgun (WGS) entry which is preliminary data.</text>
</comment>
<dbReference type="EMBL" id="JBHSFP010000038">
    <property type="protein sequence ID" value="MFC4536050.1"/>
    <property type="molecule type" value="Genomic_DNA"/>
</dbReference>
<sequence length="217" mass="23115">MPYGTTSPGDLGRRVAYHRRRLGLTRRQVAERAGMAPGYLEYLETYPSSADEGVLLRLAAALETTAAELLGGGTDRPPGQGRPAVRPVLRALGRDECLRLISPGGVGRVAFSGPTGPAAFPVNYAFQDGAIVFRTRAGGPMDQSLRSGAEGVDVKVGFEVDHIDEARREGWSVLVQGPAHHLSPGEGQGVEPWAGGGRDLCVRIVPHEITGRRIRGM</sequence>
<keyword evidence="3" id="KW-1185">Reference proteome</keyword>
<dbReference type="Proteomes" id="UP001596004">
    <property type="component" value="Unassembled WGS sequence"/>
</dbReference>
<evidence type="ECO:0000259" key="1">
    <source>
        <dbReference type="PROSITE" id="PS50943"/>
    </source>
</evidence>
<feature type="domain" description="HTH cro/C1-type" evidence="1">
    <location>
        <begin position="15"/>
        <end position="69"/>
    </location>
</feature>
<dbReference type="SUPFAM" id="SSF50475">
    <property type="entry name" value="FMN-binding split barrel"/>
    <property type="match status" value="1"/>
</dbReference>